<dbReference type="EMBL" id="CP136864">
    <property type="protein sequence ID" value="WOJ92957.1"/>
    <property type="molecule type" value="Genomic_DNA"/>
</dbReference>
<dbReference type="InterPro" id="IPR003607">
    <property type="entry name" value="HD/PDEase_dom"/>
</dbReference>
<feature type="binding site" evidence="12">
    <location>
        <position position="23"/>
    </location>
    <ligand>
        <name>Mg(2+)</name>
        <dbReference type="ChEBI" id="CHEBI:18420"/>
    </ligand>
</feature>
<keyword evidence="10 12" id="KW-0460">Magnesium</keyword>
<dbReference type="Pfam" id="PF01966">
    <property type="entry name" value="HD"/>
    <property type="match status" value="1"/>
</dbReference>
<comment type="miscellaneous">
    <text evidence="12">A single active site specifically recognizes both ATP and CTP and is responsible for their addition.</text>
</comment>
<proteinExistence type="inferred from homology"/>
<dbReference type="NCBIfam" id="NF008137">
    <property type="entry name" value="PRK10885.1"/>
    <property type="match status" value="1"/>
</dbReference>
<dbReference type="EC" id="2.7.7.72" evidence="12"/>
<evidence type="ECO:0000256" key="2">
    <source>
        <dbReference type="ARBA" id="ARBA00022679"/>
    </source>
</evidence>
<comment type="catalytic activity">
    <reaction evidence="12">
        <text>a tRNA with a 3' CCA end + 2 CTP + ATP = a tRNA with a 3' CCACCA end + 3 diphosphate</text>
        <dbReference type="Rhea" id="RHEA:76235"/>
        <dbReference type="Rhea" id="RHEA-COMP:10468"/>
        <dbReference type="Rhea" id="RHEA-COMP:18655"/>
        <dbReference type="ChEBI" id="CHEBI:30616"/>
        <dbReference type="ChEBI" id="CHEBI:33019"/>
        <dbReference type="ChEBI" id="CHEBI:37563"/>
        <dbReference type="ChEBI" id="CHEBI:83071"/>
        <dbReference type="ChEBI" id="CHEBI:195187"/>
    </reaction>
</comment>
<feature type="binding site" evidence="12">
    <location>
        <position position="137"/>
    </location>
    <ligand>
        <name>ATP</name>
        <dbReference type="ChEBI" id="CHEBI:30616"/>
    </ligand>
</feature>
<dbReference type="Pfam" id="PF12627">
    <property type="entry name" value="PolyA_pol_RNAbd"/>
    <property type="match status" value="1"/>
</dbReference>
<feature type="domain" description="tRNA nucleotidyltransferase/poly(A) polymerase RNA and SrmB- binding" evidence="15">
    <location>
        <begin position="149"/>
        <end position="211"/>
    </location>
</feature>
<dbReference type="PANTHER" id="PTHR47545">
    <property type="entry name" value="MULTIFUNCTIONAL CCA PROTEIN"/>
    <property type="match status" value="1"/>
</dbReference>
<evidence type="ECO:0000256" key="4">
    <source>
        <dbReference type="ARBA" id="ARBA00022695"/>
    </source>
</evidence>
<dbReference type="InterPro" id="IPR002646">
    <property type="entry name" value="PolA_pol_head_dom"/>
</dbReference>
<evidence type="ECO:0000256" key="6">
    <source>
        <dbReference type="ARBA" id="ARBA00022741"/>
    </source>
</evidence>
<feature type="binding site" evidence="12">
    <location>
        <position position="11"/>
    </location>
    <ligand>
        <name>ATP</name>
        <dbReference type="ChEBI" id="CHEBI:30616"/>
    </ligand>
</feature>
<comment type="subunit">
    <text evidence="12">Monomer. Can also form homodimers and oligomers.</text>
</comment>
<dbReference type="InterPro" id="IPR012006">
    <property type="entry name" value="CCA_bact"/>
</dbReference>
<evidence type="ECO:0000256" key="9">
    <source>
        <dbReference type="ARBA" id="ARBA00022840"/>
    </source>
</evidence>
<accession>A0ABZ0I1L3</accession>
<gene>
    <name evidence="12" type="primary">cca</name>
    <name evidence="16" type="ORF">R0135_14360</name>
</gene>
<keyword evidence="5 12" id="KW-0479">Metal-binding</keyword>
<evidence type="ECO:0000256" key="1">
    <source>
        <dbReference type="ARBA" id="ARBA00022596"/>
    </source>
</evidence>
<evidence type="ECO:0000259" key="15">
    <source>
        <dbReference type="Pfam" id="PF12627"/>
    </source>
</evidence>
<dbReference type="InterPro" id="IPR043519">
    <property type="entry name" value="NT_sf"/>
</dbReference>
<evidence type="ECO:0000256" key="8">
    <source>
        <dbReference type="ARBA" id="ARBA00022801"/>
    </source>
</evidence>
<feature type="binding site" evidence="12">
    <location>
        <position position="91"/>
    </location>
    <ligand>
        <name>CTP</name>
        <dbReference type="ChEBI" id="CHEBI:37563"/>
    </ligand>
</feature>
<evidence type="ECO:0000256" key="7">
    <source>
        <dbReference type="ARBA" id="ARBA00022800"/>
    </source>
</evidence>
<keyword evidence="7 12" id="KW-0692">RNA repair</keyword>
<keyword evidence="1 12" id="KW-0533">Nickel</keyword>
<keyword evidence="11 12" id="KW-0694">RNA-binding</keyword>
<evidence type="ECO:0000256" key="3">
    <source>
        <dbReference type="ARBA" id="ARBA00022694"/>
    </source>
</evidence>
<reference evidence="16 17" key="1">
    <citation type="submission" date="2023-10" db="EMBL/GenBank/DDBJ databases">
        <title>Two novel species belonging to the OM43/NOR5 clade.</title>
        <authorList>
            <person name="Park M."/>
        </authorList>
    </citation>
    <scope>NUCLEOTIDE SEQUENCE [LARGE SCALE GENOMIC DNA]</scope>
    <source>
        <strain evidence="16 17">IMCC43200</strain>
    </source>
</reference>
<comment type="catalytic activity">
    <reaction evidence="12">
        <text>a tRNA precursor + 2 CTP + ATP = a tRNA with a 3' CCA end + 3 diphosphate</text>
        <dbReference type="Rhea" id="RHEA:14433"/>
        <dbReference type="Rhea" id="RHEA-COMP:10465"/>
        <dbReference type="Rhea" id="RHEA-COMP:10468"/>
        <dbReference type="ChEBI" id="CHEBI:30616"/>
        <dbReference type="ChEBI" id="CHEBI:33019"/>
        <dbReference type="ChEBI" id="CHEBI:37563"/>
        <dbReference type="ChEBI" id="CHEBI:74896"/>
        <dbReference type="ChEBI" id="CHEBI:83071"/>
        <dbReference type="EC" id="2.7.7.72"/>
    </reaction>
</comment>
<dbReference type="RefSeq" id="WP_407347613.1">
    <property type="nucleotide sequence ID" value="NZ_CP136864.1"/>
</dbReference>
<feature type="binding site" evidence="12">
    <location>
        <position position="140"/>
    </location>
    <ligand>
        <name>CTP</name>
        <dbReference type="ChEBI" id="CHEBI:37563"/>
    </ligand>
</feature>
<keyword evidence="17" id="KW-1185">Reference proteome</keyword>
<comment type="domain">
    <text evidence="12">Comprises two domains: an N-terminal domain containing the nucleotidyltransferase activity and a C-terminal HD domain associated with both phosphodiesterase and phosphatase activities.</text>
</comment>
<dbReference type="Proteomes" id="UP001626537">
    <property type="component" value="Chromosome"/>
</dbReference>
<comment type="function">
    <text evidence="12">Catalyzes the addition and repair of the essential 3'-terminal CCA sequence in tRNAs without using a nucleic acid template. Adds these three nucleotides in the order of C, C, and A to the tRNA nucleotide-73, using CTP and ATP as substrates and producing inorganic pyrophosphate. tRNA 3'-terminal CCA addition is required both for tRNA processing and repair. Also involved in tRNA surveillance by mediating tandem CCA addition to generate a CCACCA at the 3' terminus of unstable tRNAs. While stable tRNAs receive only 3'-terminal CCA, unstable tRNAs are marked with CCACCA and rapidly degraded.</text>
</comment>
<dbReference type="SUPFAM" id="SSF81301">
    <property type="entry name" value="Nucleotidyltransferase"/>
    <property type="match status" value="1"/>
</dbReference>
<dbReference type="SUPFAM" id="SSF81891">
    <property type="entry name" value="Poly A polymerase C-terminal region-like"/>
    <property type="match status" value="1"/>
</dbReference>
<keyword evidence="8 12" id="KW-0378">Hydrolase</keyword>
<dbReference type="InterPro" id="IPR006674">
    <property type="entry name" value="HD_domain"/>
</dbReference>
<evidence type="ECO:0000256" key="10">
    <source>
        <dbReference type="ARBA" id="ARBA00022842"/>
    </source>
</evidence>
<evidence type="ECO:0000256" key="5">
    <source>
        <dbReference type="ARBA" id="ARBA00022723"/>
    </source>
</evidence>
<keyword evidence="4 12" id="KW-0548">Nucleotidyltransferase</keyword>
<evidence type="ECO:0000313" key="16">
    <source>
        <dbReference type="EMBL" id="WOJ92957.1"/>
    </source>
</evidence>
<evidence type="ECO:0000259" key="14">
    <source>
        <dbReference type="Pfam" id="PF01966"/>
    </source>
</evidence>
<protein>
    <recommendedName>
        <fullName evidence="12">Multifunctional CCA protein</fullName>
    </recommendedName>
    <domain>
        <recommendedName>
            <fullName evidence="12">CCA-adding enzyme</fullName>
            <ecNumber evidence="12">2.7.7.72</ecNumber>
        </recommendedName>
        <alternativeName>
            <fullName evidence="12">CCA tRNA nucleotidyltransferase</fullName>
        </alternativeName>
        <alternativeName>
            <fullName evidence="12">tRNA CCA-pyrophosphorylase</fullName>
        </alternativeName>
        <alternativeName>
            <fullName evidence="12">tRNA adenylyl-/cytidylyl-transferase</fullName>
        </alternativeName>
        <alternativeName>
            <fullName evidence="12">tRNA nucleotidyltransferase</fullName>
        </alternativeName>
        <alternativeName>
            <fullName evidence="12">tRNA-NT</fullName>
        </alternativeName>
    </domain>
    <domain>
        <recommendedName>
            <fullName evidence="12">2'-nucleotidase</fullName>
            <ecNumber evidence="12">3.1.3.-</ecNumber>
        </recommendedName>
    </domain>
    <domain>
        <recommendedName>
            <fullName evidence="12">2',3'-cyclic phosphodiesterase</fullName>
            <ecNumber evidence="12">3.1.4.-</ecNumber>
        </recommendedName>
    </domain>
    <domain>
        <recommendedName>
            <fullName evidence="12">Phosphatase</fullName>
        </recommendedName>
    </domain>
</protein>
<feature type="binding site" evidence="12">
    <location>
        <position position="91"/>
    </location>
    <ligand>
        <name>ATP</name>
        <dbReference type="ChEBI" id="CHEBI:30616"/>
    </ligand>
</feature>
<dbReference type="Gene3D" id="1.10.3090.10">
    <property type="entry name" value="cca-adding enzyme, domain 2"/>
    <property type="match status" value="1"/>
</dbReference>
<feature type="binding site" evidence="12">
    <location>
        <position position="8"/>
    </location>
    <ligand>
        <name>ATP</name>
        <dbReference type="ChEBI" id="CHEBI:30616"/>
    </ligand>
</feature>
<dbReference type="GO" id="GO:0016787">
    <property type="term" value="F:hydrolase activity"/>
    <property type="evidence" value="ECO:0007669"/>
    <property type="project" value="UniProtKB-KW"/>
</dbReference>
<evidence type="ECO:0000256" key="12">
    <source>
        <dbReference type="HAMAP-Rule" id="MF_01261"/>
    </source>
</evidence>
<dbReference type="EC" id="3.1.3.-" evidence="12"/>
<feature type="domain" description="HD" evidence="14">
    <location>
        <begin position="230"/>
        <end position="324"/>
    </location>
</feature>
<feature type="binding site" evidence="12">
    <location>
        <position position="21"/>
    </location>
    <ligand>
        <name>Mg(2+)</name>
        <dbReference type="ChEBI" id="CHEBI:18420"/>
    </ligand>
</feature>
<keyword evidence="9 12" id="KW-0067">ATP-binding</keyword>
<name>A0ABZ0I1L3_9GAMM</name>
<dbReference type="CDD" id="cd00077">
    <property type="entry name" value="HDc"/>
    <property type="match status" value="1"/>
</dbReference>
<dbReference type="PIRSF" id="PIRSF000813">
    <property type="entry name" value="CCA_bact"/>
    <property type="match status" value="1"/>
</dbReference>
<feature type="domain" description="Poly A polymerase head" evidence="13">
    <location>
        <begin position="3"/>
        <end position="122"/>
    </location>
</feature>
<keyword evidence="2 12" id="KW-0808">Transferase</keyword>
<organism evidence="16 17">
    <name type="scientific">Congregibacter variabilis</name>
    <dbReference type="NCBI Taxonomy" id="3081200"/>
    <lineage>
        <taxon>Bacteria</taxon>
        <taxon>Pseudomonadati</taxon>
        <taxon>Pseudomonadota</taxon>
        <taxon>Gammaproteobacteria</taxon>
        <taxon>Cellvibrionales</taxon>
        <taxon>Halieaceae</taxon>
        <taxon>Congregibacter</taxon>
    </lineage>
</organism>
<feature type="binding site" evidence="12">
    <location>
        <position position="140"/>
    </location>
    <ligand>
        <name>ATP</name>
        <dbReference type="ChEBI" id="CHEBI:30616"/>
    </ligand>
</feature>
<evidence type="ECO:0000259" key="13">
    <source>
        <dbReference type="Pfam" id="PF01743"/>
    </source>
</evidence>
<feature type="binding site" evidence="12">
    <location>
        <position position="11"/>
    </location>
    <ligand>
        <name>CTP</name>
        <dbReference type="ChEBI" id="CHEBI:37563"/>
    </ligand>
</feature>
<keyword evidence="12" id="KW-0511">Multifunctional enzyme</keyword>
<comment type="cofactor">
    <cofactor evidence="12">
        <name>Mg(2+)</name>
        <dbReference type="ChEBI" id="CHEBI:18420"/>
    </cofactor>
    <text evidence="12">Magnesium is required for nucleotidyltransferase activity.</text>
</comment>
<dbReference type="InterPro" id="IPR050124">
    <property type="entry name" value="tRNA_CCA-adding_enzyme"/>
</dbReference>
<dbReference type="HAMAP" id="MF_01261">
    <property type="entry name" value="CCA_bact_type1"/>
    <property type="match status" value="1"/>
</dbReference>
<dbReference type="GO" id="GO:0004810">
    <property type="term" value="F:CCA tRNA nucleotidyltransferase activity"/>
    <property type="evidence" value="ECO:0007669"/>
    <property type="project" value="UniProtKB-EC"/>
</dbReference>
<dbReference type="Gene3D" id="3.30.460.10">
    <property type="entry name" value="Beta Polymerase, domain 2"/>
    <property type="match status" value="1"/>
</dbReference>
<comment type="cofactor">
    <cofactor evidence="12">
        <name>Ni(2+)</name>
        <dbReference type="ChEBI" id="CHEBI:49786"/>
    </cofactor>
    <text evidence="12">Nickel for phosphatase activity.</text>
</comment>
<feature type="binding site" evidence="12">
    <location>
        <position position="137"/>
    </location>
    <ligand>
        <name>CTP</name>
        <dbReference type="ChEBI" id="CHEBI:37563"/>
    </ligand>
</feature>
<dbReference type="Pfam" id="PF01743">
    <property type="entry name" value="PolyA_pol"/>
    <property type="match status" value="1"/>
</dbReference>
<dbReference type="EC" id="3.1.4.-" evidence="12"/>
<dbReference type="HAMAP" id="MF_01262">
    <property type="entry name" value="CCA_bact_type2"/>
    <property type="match status" value="1"/>
</dbReference>
<comment type="similarity">
    <text evidence="12">Belongs to the tRNA nucleotidyltransferase/poly(A) polymerase family. Bacterial CCA-adding enzyme type 1 subfamily.</text>
</comment>
<dbReference type="PANTHER" id="PTHR47545:SF1">
    <property type="entry name" value="MULTIFUNCTIONAL CCA PROTEIN"/>
    <property type="match status" value="1"/>
</dbReference>
<evidence type="ECO:0000313" key="17">
    <source>
        <dbReference type="Proteomes" id="UP001626537"/>
    </source>
</evidence>
<feature type="binding site" evidence="12">
    <location>
        <position position="8"/>
    </location>
    <ligand>
        <name>CTP</name>
        <dbReference type="ChEBI" id="CHEBI:37563"/>
    </ligand>
</feature>
<evidence type="ECO:0000256" key="11">
    <source>
        <dbReference type="ARBA" id="ARBA00022884"/>
    </source>
</evidence>
<sequence length="428" mass="47642">MKTYLVGGAVRDELLAYPVKERDWVVVGATPQELLDLGYTQVGKDFPVFLHPQSKEEYALARTERKKGHGYTGFETHYDPNVTLEDDLKRRDLTINAIAKDTDGTLIDPYGGAKDLESRLLRHVSDAFLEDPLRVLRVARFAARYAHLGFAVADETLALMTNIVAQGELAYLPPERIWVETERALRERDPQVFIQVLRQCGALKALLPEVDVLFGVPQKASYHPEIDTGVHVLMVIEQAALLSRRALASATAPESGNSQVVFAALTHDLGKGITPDDILPSHRGHETAGLPLVEDVCARFKVPNAHRQLALTVCEYHLHMHRARELRGETLLKLLEATGALRQPERFENYLMACEADSRGRAGLEDQDYPQADYVRRARDIAVAVTTNDLDVSGLEGKAIGDALRNERVKRLNQLRNYDPSKDTGVSG</sequence>
<keyword evidence="6 12" id="KW-0547">Nucleotide-binding</keyword>
<dbReference type="InterPro" id="IPR032828">
    <property type="entry name" value="PolyA_RNA-bd"/>
</dbReference>
<keyword evidence="3 12" id="KW-0819">tRNA processing</keyword>